<evidence type="ECO:0000313" key="6">
    <source>
        <dbReference type="EMBL" id="OZS76431.1"/>
    </source>
</evidence>
<evidence type="ECO:0000256" key="1">
    <source>
        <dbReference type="ARBA" id="ARBA00005417"/>
    </source>
</evidence>
<keyword evidence="2" id="KW-0813">Transport</keyword>
<dbReference type="SMART" id="SM00382">
    <property type="entry name" value="AAA"/>
    <property type="match status" value="1"/>
</dbReference>
<evidence type="ECO:0000259" key="5">
    <source>
        <dbReference type="PROSITE" id="PS50893"/>
    </source>
</evidence>
<dbReference type="GO" id="GO:0043190">
    <property type="term" value="C:ATP-binding cassette (ABC) transporter complex"/>
    <property type="evidence" value="ECO:0007669"/>
    <property type="project" value="TreeGrafter"/>
</dbReference>
<dbReference type="InterPro" id="IPR003439">
    <property type="entry name" value="ABC_transporter-like_ATP-bd"/>
</dbReference>
<name>A0A264VYM2_PRORE</name>
<accession>A0A264VYM2</accession>
<proteinExistence type="inferred from homology"/>
<dbReference type="InterPro" id="IPR027417">
    <property type="entry name" value="P-loop_NTPase"/>
</dbReference>
<evidence type="ECO:0000256" key="3">
    <source>
        <dbReference type="ARBA" id="ARBA00022741"/>
    </source>
</evidence>
<dbReference type="CDD" id="cd03225">
    <property type="entry name" value="ABC_cobalt_CbiO_domain1"/>
    <property type="match status" value="1"/>
</dbReference>
<dbReference type="SUPFAM" id="SSF52540">
    <property type="entry name" value="P-loop containing nucleoside triphosphate hydrolases"/>
    <property type="match status" value="1"/>
</dbReference>
<dbReference type="PANTHER" id="PTHR43553:SF24">
    <property type="entry name" value="ENERGY-COUPLING FACTOR TRANSPORTER ATP-BINDING PROTEIN ECFA1"/>
    <property type="match status" value="1"/>
</dbReference>
<dbReference type="GO" id="GO:0016887">
    <property type="term" value="F:ATP hydrolysis activity"/>
    <property type="evidence" value="ECO:0007669"/>
    <property type="project" value="InterPro"/>
</dbReference>
<reference evidence="6 7" key="1">
    <citation type="submission" date="2017-07" db="EMBL/GenBank/DDBJ databases">
        <title>blaIMP-27 on transferable plasmids in Proteus mirabilis and Providencia rettgeri.</title>
        <authorList>
            <person name="Potter R."/>
        </authorList>
    </citation>
    <scope>NUCLEOTIDE SEQUENCE [LARGE SCALE GENOMIC DNA]</scope>
    <source>
        <strain evidence="6 7">PR1</strain>
    </source>
</reference>
<dbReference type="AlphaFoldDB" id="A0A264VYM2"/>
<evidence type="ECO:0000256" key="4">
    <source>
        <dbReference type="ARBA" id="ARBA00022840"/>
    </source>
</evidence>
<dbReference type="Proteomes" id="UP000216001">
    <property type="component" value="Unassembled WGS sequence"/>
</dbReference>
<organism evidence="6 7">
    <name type="scientific">Providencia rettgeri</name>
    <dbReference type="NCBI Taxonomy" id="587"/>
    <lineage>
        <taxon>Bacteria</taxon>
        <taxon>Pseudomonadati</taxon>
        <taxon>Pseudomonadota</taxon>
        <taxon>Gammaproteobacteria</taxon>
        <taxon>Enterobacterales</taxon>
        <taxon>Morganellaceae</taxon>
        <taxon>Providencia</taxon>
    </lineage>
</organism>
<dbReference type="InterPro" id="IPR003593">
    <property type="entry name" value="AAA+_ATPase"/>
</dbReference>
<dbReference type="EMBL" id="NOWC01000001">
    <property type="protein sequence ID" value="OZS76431.1"/>
    <property type="molecule type" value="Genomic_DNA"/>
</dbReference>
<keyword evidence="4 6" id="KW-0067">ATP-binding</keyword>
<sequence>MLQLENLSYRWPSSTIDNIQSLSLSIRPGEWVAVVGDNGAGKSTLLRLLAGLLRPTQGDIRLDRLPLNLLSSPQRANHVGILFQEAEKQIFHSCVRDEIAFGLKRQKHHKRDIQARVQQALEICHLSDVADKHPLDLHAGQRRMVAVACLEAVSPKLLLLDEPSRDFDAFWMRKFEHWLTLQHEKGVSVVSISHDLDFVARHFQRVIHLSNGNLIADGQPLEVLGHPELQVESPLPAPTLMSLSQQLQINTTDTTLSSWITHFINQQSHPINN</sequence>
<dbReference type="PROSITE" id="PS50893">
    <property type="entry name" value="ABC_TRANSPORTER_2"/>
    <property type="match status" value="1"/>
</dbReference>
<comment type="similarity">
    <text evidence="1">Belongs to the ABC transporter superfamily.</text>
</comment>
<feature type="domain" description="ABC transporter" evidence="5">
    <location>
        <begin position="2"/>
        <end position="236"/>
    </location>
</feature>
<dbReference type="Gene3D" id="3.40.50.300">
    <property type="entry name" value="P-loop containing nucleotide triphosphate hydrolases"/>
    <property type="match status" value="1"/>
</dbReference>
<dbReference type="InterPro" id="IPR050095">
    <property type="entry name" value="ECF_ABC_transporter_ATP-bd"/>
</dbReference>
<dbReference type="PANTHER" id="PTHR43553">
    <property type="entry name" value="HEAVY METAL TRANSPORTER"/>
    <property type="match status" value="1"/>
</dbReference>
<protein>
    <submittedName>
        <fullName evidence="6">ABC transporter ATP-binding protein</fullName>
    </submittedName>
</protein>
<evidence type="ECO:0000256" key="2">
    <source>
        <dbReference type="ARBA" id="ARBA00022448"/>
    </source>
</evidence>
<dbReference type="InterPro" id="IPR015856">
    <property type="entry name" value="ABC_transpr_CbiO/EcfA_su"/>
</dbReference>
<evidence type="ECO:0000313" key="7">
    <source>
        <dbReference type="Proteomes" id="UP000216001"/>
    </source>
</evidence>
<dbReference type="Pfam" id="PF00005">
    <property type="entry name" value="ABC_tran"/>
    <property type="match status" value="1"/>
</dbReference>
<dbReference type="GO" id="GO:0042626">
    <property type="term" value="F:ATPase-coupled transmembrane transporter activity"/>
    <property type="evidence" value="ECO:0007669"/>
    <property type="project" value="TreeGrafter"/>
</dbReference>
<gene>
    <name evidence="6" type="ORF">CHI95_00940</name>
</gene>
<dbReference type="GO" id="GO:0005524">
    <property type="term" value="F:ATP binding"/>
    <property type="evidence" value="ECO:0007669"/>
    <property type="project" value="UniProtKB-KW"/>
</dbReference>
<comment type="caution">
    <text evidence="6">The sequence shown here is derived from an EMBL/GenBank/DDBJ whole genome shotgun (WGS) entry which is preliminary data.</text>
</comment>
<keyword evidence="3" id="KW-0547">Nucleotide-binding</keyword>